<evidence type="ECO:0000313" key="2">
    <source>
        <dbReference type="EMBL" id="PGH03929.1"/>
    </source>
</evidence>
<accession>A0A2B7X4W4</accession>
<evidence type="ECO:0000256" key="1">
    <source>
        <dbReference type="SAM" id="MobiDB-lite"/>
    </source>
</evidence>
<sequence length="370" mass="41073">MLTDAKIRSEKEVQPPAETNQGKPPGTSPKPDHQPEPQPQPGRIPDAQTAEELRPLWDPIRNWVSIVLTDHLDQDVNTVIRRFPGDRQTLLCCFVWCMLSGVFKDTYLFDFTASQKAEIANIVNDSQLSGEDKEKKKTQKLIEYINSPFSEETSNSILTIYENICELISVDLLDQKTFEKHEEYFRTYIFGPAITINGFMQCSRSQYRISPPPASLKLTDASLSEMEAWSMTAKYNGITETGSWAIIHSVVASYSVHIEPNDPSFLSQHCESENVEVPEHGDDNESSYSDEGSSRCQEEDDSGSCYDGVTEAESDGPFQSSNNKENDSGSCYDGVTEAESDGPFGTSNNSESSCSDEGSSQCLEDDDSGP</sequence>
<dbReference type="AlphaFoldDB" id="A0A2B7X4W4"/>
<dbReference type="EMBL" id="PDNC01000043">
    <property type="protein sequence ID" value="PGH03929.1"/>
    <property type="molecule type" value="Genomic_DNA"/>
</dbReference>
<gene>
    <name evidence="2" type="ORF">GX51_03765</name>
</gene>
<proteinExistence type="predicted"/>
<dbReference type="Proteomes" id="UP000224080">
    <property type="component" value="Unassembled WGS sequence"/>
</dbReference>
<reference evidence="2 3" key="1">
    <citation type="submission" date="2017-10" db="EMBL/GenBank/DDBJ databases">
        <title>Comparative genomics in systemic dimorphic fungi from Ajellomycetaceae.</title>
        <authorList>
            <person name="Munoz J.F."/>
            <person name="Mcewen J.G."/>
            <person name="Clay O.K."/>
            <person name="Cuomo C.A."/>
        </authorList>
    </citation>
    <scope>NUCLEOTIDE SEQUENCE [LARGE SCALE GENOMIC DNA]</scope>
    <source>
        <strain evidence="2 3">UAMH130</strain>
    </source>
</reference>
<name>A0A2B7X4W4_9EURO</name>
<organism evidence="2 3">
    <name type="scientific">Blastomyces parvus</name>
    <dbReference type="NCBI Taxonomy" id="2060905"/>
    <lineage>
        <taxon>Eukaryota</taxon>
        <taxon>Fungi</taxon>
        <taxon>Dikarya</taxon>
        <taxon>Ascomycota</taxon>
        <taxon>Pezizomycotina</taxon>
        <taxon>Eurotiomycetes</taxon>
        <taxon>Eurotiomycetidae</taxon>
        <taxon>Onygenales</taxon>
        <taxon>Ajellomycetaceae</taxon>
        <taxon>Blastomyces</taxon>
    </lineage>
</organism>
<feature type="compositionally biased region" description="Basic and acidic residues" evidence="1">
    <location>
        <begin position="1"/>
        <end position="13"/>
    </location>
</feature>
<protein>
    <submittedName>
        <fullName evidence="2">Uncharacterized protein</fullName>
    </submittedName>
</protein>
<comment type="caution">
    <text evidence="2">The sequence shown here is derived from an EMBL/GenBank/DDBJ whole genome shotgun (WGS) entry which is preliminary data.</text>
</comment>
<feature type="compositionally biased region" description="Low complexity" evidence="1">
    <location>
        <begin position="347"/>
        <end position="360"/>
    </location>
</feature>
<feature type="region of interest" description="Disordered" evidence="1">
    <location>
        <begin position="274"/>
        <end position="370"/>
    </location>
</feature>
<keyword evidence="3" id="KW-1185">Reference proteome</keyword>
<feature type="region of interest" description="Disordered" evidence="1">
    <location>
        <begin position="1"/>
        <end position="46"/>
    </location>
</feature>
<dbReference type="OrthoDB" id="10534458at2759"/>
<evidence type="ECO:0000313" key="3">
    <source>
        <dbReference type="Proteomes" id="UP000224080"/>
    </source>
</evidence>